<dbReference type="PANTHER" id="PTHR12480:SF19">
    <property type="entry name" value="CUPIN-LIKE DOMAIN-CONTAINING PROTEIN"/>
    <property type="match status" value="1"/>
</dbReference>
<protein>
    <recommendedName>
        <fullName evidence="1">Cupin-like domain-containing protein</fullName>
    </recommendedName>
</protein>
<evidence type="ECO:0000313" key="3">
    <source>
        <dbReference type="Proteomes" id="UP001153636"/>
    </source>
</evidence>
<feature type="domain" description="Cupin-like" evidence="1">
    <location>
        <begin position="96"/>
        <end position="261"/>
    </location>
</feature>
<dbReference type="AlphaFoldDB" id="A0A9P0CIQ4"/>
<accession>A0A9P0CIQ4</accession>
<dbReference type="PANTHER" id="PTHR12480">
    <property type="entry name" value="ARGININE DEMETHYLASE AND LYSYL-HYDROXYLASE JMJD"/>
    <property type="match status" value="1"/>
</dbReference>
<dbReference type="Gene3D" id="2.60.120.650">
    <property type="entry name" value="Cupin"/>
    <property type="match status" value="1"/>
</dbReference>
<reference evidence="2" key="1">
    <citation type="submission" date="2022-01" db="EMBL/GenBank/DDBJ databases">
        <authorList>
            <person name="King R."/>
        </authorList>
    </citation>
    <scope>NUCLEOTIDE SEQUENCE</scope>
</reference>
<dbReference type="InterPro" id="IPR050910">
    <property type="entry name" value="JMJD6_ArgDemeth/LysHydrox"/>
</dbReference>
<dbReference type="OrthoDB" id="10063099at2759"/>
<dbReference type="SUPFAM" id="SSF51197">
    <property type="entry name" value="Clavaminate synthase-like"/>
    <property type="match status" value="1"/>
</dbReference>
<organism evidence="2 3">
    <name type="scientific">Psylliodes chrysocephalus</name>
    <dbReference type="NCBI Taxonomy" id="3402493"/>
    <lineage>
        <taxon>Eukaryota</taxon>
        <taxon>Metazoa</taxon>
        <taxon>Ecdysozoa</taxon>
        <taxon>Arthropoda</taxon>
        <taxon>Hexapoda</taxon>
        <taxon>Insecta</taxon>
        <taxon>Pterygota</taxon>
        <taxon>Neoptera</taxon>
        <taxon>Endopterygota</taxon>
        <taxon>Coleoptera</taxon>
        <taxon>Polyphaga</taxon>
        <taxon>Cucujiformia</taxon>
        <taxon>Chrysomeloidea</taxon>
        <taxon>Chrysomelidae</taxon>
        <taxon>Galerucinae</taxon>
        <taxon>Alticini</taxon>
        <taxon>Psylliodes</taxon>
    </lineage>
</organism>
<dbReference type="Proteomes" id="UP001153636">
    <property type="component" value="Chromosome 10"/>
</dbReference>
<dbReference type="EMBL" id="OV651822">
    <property type="protein sequence ID" value="CAH1100125.1"/>
    <property type="molecule type" value="Genomic_DNA"/>
</dbReference>
<name>A0A9P0CIQ4_9CUCU</name>
<dbReference type="GO" id="GO:0016706">
    <property type="term" value="F:2-oxoglutarate-dependent dioxygenase activity"/>
    <property type="evidence" value="ECO:0007669"/>
    <property type="project" value="TreeGrafter"/>
</dbReference>
<dbReference type="Pfam" id="PF13621">
    <property type="entry name" value="Cupin_8"/>
    <property type="match status" value="1"/>
</dbReference>
<evidence type="ECO:0000259" key="1">
    <source>
        <dbReference type="Pfam" id="PF13621"/>
    </source>
</evidence>
<sequence>MFKTLRKIDVSLLMRAGSVAKHLFINGFVFTYKKEIKICFYSLIFCYILYRNADAFYNNQCLIEMPSDATKIFREPENCDFCTSITSVNKISNISPSEFYDQYTKLVKPAVVTDATENWPASKRFNFNFFKNLYENVKLDENIGKNCQFFPYQTEFKSLAEVFRMSEARANLRPGEKPWYVGWNNCNDNAGKILRQYYSKPYFFGNHSENIAMSWIFMGGPGYGAQMHIDNVHYPSWQAQLSGRKLWKLAPPLECWNVCHKMEVEVETGEIIVVDTNRWYHQTVVLPGEISITIGSEFD</sequence>
<evidence type="ECO:0000313" key="2">
    <source>
        <dbReference type="EMBL" id="CAH1100125.1"/>
    </source>
</evidence>
<keyword evidence="3" id="KW-1185">Reference proteome</keyword>
<proteinExistence type="predicted"/>
<dbReference type="InterPro" id="IPR041667">
    <property type="entry name" value="Cupin_8"/>
</dbReference>
<gene>
    <name evidence="2" type="ORF">PSYICH_LOCUS1516</name>
</gene>